<dbReference type="EMBL" id="CAACVG010009994">
    <property type="protein sequence ID" value="VEN54703.1"/>
    <property type="molecule type" value="Genomic_DNA"/>
</dbReference>
<gene>
    <name evidence="1" type="ORF">CALMAC_LOCUS14105</name>
</gene>
<organism evidence="1 2">
    <name type="scientific">Callosobruchus maculatus</name>
    <name type="common">Southern cowpea weevil</name>
    <name type="synonym">Pulse bruchid</name>
    <dbReference type="NCBI Taxonomy" id="64391"/>
    <lineage>
        <taxon>Eukaryota</taxon>
        <taxon>Metazoa</taxon>
        <taxon>Ecdysozoa</taxon>
        <taxon>Arthropoda</taxon>
        <taxon>Hexapoda</taxon>
        <taxon>Insecta</taxon>
        <taxon>Pterygota</taxon>
        <taxon>Neoptera</taxon>
        <taxon>Endopterygota</taxon>
        <taxon>Coleoptera</taxon>
        <taxon>Polyphaga</taxon>
        <taxon>Cucujiformia</taxon>
        <taxon>Chrysomeloidea</taxon>
        <taxon>Chrysomelidae</taxon>
        <taxon>Bruchinae</taxon>
        <taxon>Bruchini</taxon>
        <taxon>Callosobruchus</taxon>
    </lineage>
</organism>
<proteinExistence type="predicted"/>
<dbReference type="Proteomes" id="UP000410492">
    <property type="component" value="Unassembled WGS sequence"/>
</dbReference>
<accession>A0A653D3F6</accession>
<reference evidence="1 2" key="1">
    <citation type="submission" date="2019-01" db="EMBL/GenBank/DDBJ databases">
        <authorList>
            <person name="Sayadi A."/>
        </authorList>
    </citation>
    <scope>NUCLEOTIDE SEQUENCE [LARGE SCALE GENOMIC DNA]</scope>
</reference>
<keyword evidence="2" id="KW-1185">Reference proteome</keyword>
<dbReference type="OrthoDB" id="6367565at2759"/>
<name>A0A653D3F6_CALMS</name>
<evidence type="ECO:0000313" key="2">
    <source>
        <dbReference type="Proteomes" id="UP000410492"/>
    </source>
</evidence>
<sequence>MATYAAYRHIELDKVGYSKKREHDNHRAIKSVGRCEVCTQLTISSAAQKTMVLRSERSGPAVPGNGKL</sequence>
<protein>
    <submittedName>
        <fullName evidence="1">Uncharacterized protein</fullName>
    </submittedName>
</protein>
<evidence type="ECO:0000313" key="1">
    <source>
        <dbReference type="EMBL" id="VEN54703.1"/>
    </source>
</evidence>
<dbReference type="AlphaFoldDB" id="A0A653D3F6"/>